<proteinExistence type="predicted"/>
<gene>
    <name evidence="2" type="ORF">METZ01_LOCUS246293</name>
</gene>
<feature type="domain" description="Methyltransferase FkbM" evidence="1">
    <location>
        <begin position="112"/>
        <end position="279"/>
    </location>
</feature>
<feature type="non-terminal residue" evidence="2">
    <location>
        <position position="1"/>
    </location>
</feature>
<protein>
    <recommendedName>
        <fullName evidence="1">Methyltransferase FkbM domain-containing protein</fullName>
    </recommendedName>
</protein>
<name>A0A382I2B1_9ZZZZ</name>
<dbReference type="Pfam" id="PF05050">
    <property type="entry name" value="Methyltransf_21"/>
    <property type="match status" value="1"/>
</dbReference>
<dbReference type="PANTHER" id="PTHR34203">
    <property type="entry name" value="METHYLTRANSFERASE, FKBM FAMILY PROTEIN"/>
    <property type="match status" value="1"/>
</dbReference>
<dbReference type="InterPro" id="IPR052514">
    <property type="entry name" value="SAM-dependent_MTase"/>
</dbReference>
<accession>A0A382I2B1</accession>
<evidence type="ECO:0000259" key="1">
    <source>
        <dbReference type="Pfam" id="PF05050"/>
    </source>
</evidence>
<organism evidence="2">
    <name type="scientific">marine metagenome</name>
    <dbReference type="NCBI Taxonomy" id="408172"/>
    <lineage>
        <taxon>unclassified sequences</taxon>
        <taxon>metagenomes</taxon>
        <taxon>ecological metagenomes</taxon>
    </lineage>
</organism>
<dbReference type="AlphaFoldDB" id="A0A382I2B1"/>
<dbReference type="SUPFAM" id="SSF53335">
    <property type="entry name" value="S-adenosyl-L-methionine-dependent methyltransferases"/>
    <property type="match status" value="1"/>
</dbReference>
<dbReference type="EMBL" id="UINC01064609">
    <property type="protein sequence ID" value="SVB93439.1"/>
    <property type="molecule type" value="Genomic_DNA"/>
</dbReference>
<dbReference type="Gene3D" id="3.40.50.150">
    <property type="entry name" value="Vaccinia Virus protein VP39"/>
    <property type="match status" value="1"/>
</dbReference>
<sequence length="306" mass="34669">VTKDTNSIAQAKLLIKNLLISPLKLLSYIASFYASLLENVKVGLGDYWLECEAEKNRLRKQTISYLQNGKIVKLTLFTPNWICRFRANTFSTKEPETLEWIDESESDGVFFDIGANVGLYSLYYAATKKGKVYAFEPSVFNLSLLAKNIYENRLHDQIKIITNPLTQQNQFADFTFSTIEEGGALSAFGVDHDFDGKPINKNLIYQTLGLSLDFLITNNIITERPSLIKIDVDGIEHLILAGAIETLKHPTCRSVLIETNNTLLDQKNSISKILIECGFSLKEKRQSEKYAGGKIQEIYNNIWYKS</sequence>
<dbReference type="NCBIfam" id="TIGR01444">
    <property type="entry name" value="fkbM_fam"/>
    <property type="match status" value="1"/>
</dbReference>
<evidence type="ECO:0000313" key="2">
    <source>
        <dbReference type="EMBL" id="SVB93439.1"/>
    </source>
</evidence>
<reference evidence="2" key="1">
    <citation type="submission" date="2018-05" db="EMBL/GenBank/DDBJ databases">
        <authorList>
            <person name="Lanie J.A."/>
            <person name="Ng W.-L."/>
            <person name="Kazmierczak K.M."/>
            <person name="Andrzejewski T.M."/>
            <person name="Davidsen T.M."/>
            <person name="Wayne K.J."/>
            <person name="Tettelin H."/>
            <person name="Glass J.I."/>
            <person name="Rusch D."/>
            <person name="Podicherti R."/>
            <person name="Tsui H.-C.T."/>
            <person name="Winkler M.E."/>
        </authorList>
    </citation>
    <scope>NUCLEOTIDE SEQUENCE</scope>
</reference>
<dbReference type="PANTHER" id="PTHR34203:SF15">
    <property type="entry name" value="SLL1173 PROTEIN"/>
    <property type="match status" value="1"/>
</dbReference>
<dbReference type="InterPro" id="IPR029063">
    <property type="entry name" value="SAM-dependent_MTases_sf"/>
</dbReference>
<dbReference type="InterPro" id="IPR006342">
    <property type="entry name" value="FkbM_mtfrase"/>
</dbReference>